<name>A0A914N5P3_MELIC</name>
<proteinExistence type="predicted"/>
<dbReference type="AlphaFoldDB" id="A0A914N5P3"/>
<dbReference type="WBParaSite" id="Minc3s04094g35461">
    <property type="protein sequence ID" value="Minc3s04094g35461"/>
    <property type="gene ID" value="Minc3s04094g35461"/>
</dbReference>
<reference evidence="2" key="1">
    <citation type="submission" date="2022-11" db="UniProtKB">
        <authorList>
            <consortium name="WormBaseParasite"/>
        </authorList>
    </citation>
    <scope>IDENTIFICATION</scope>
</reference>
<accession>A0A914N5P3</accession>
<sequence>MSTSTAKTTEDNFRYVQKVAKSIDDIEKRFVFVYRQILTFEECMEEGPKKNQTVKMLVTWALNEFGGGYKSDKRMLDLWKLMGKYSNTIGMDGVLENVHRLGFFKNVPDFYIMWADHLGAKENKEHFDKMIQICEENCNLSSCETRELFSHSSRPLIKKYFPDDCYEEENKTIDFIKMLADDSDNVRPELTLFQKVDYEKSVSLSSSLLPRQPSPSPVVETSTSIAVKPVNVLKDLDVLKTTITKEVLPQQVQVKPLKGLGNIPVVTKEVLPPVHVKPLKVLDNIPVVTRELLPPPSPVKPFNFLENSPDVTKEILHPSPPPTISNTPGRKFLDKNIEMSYLDNSQKTDKKSED</sequence>
<organism evidence="1 2">
    <name type="scientific">Meloidogyne incognita</name>
    <name type="common">Southern root-knot nematode worm</name>
    <name type="synonym">Oxyuris incognita</name>
    <dbReference type="NCBI Taxonomy" id="6306"/>
    <lineage>
        <taxon>Eukaryota</taxon>
        <taxon>Metazoa</taxon>
        <taxon>Ecdysozoa</taxon>
        <taxon>Nematoda</taxon>
        <taxon>Chromadorea</taxon>
        <taxon>Rhabditida</taxon>
        <taxon>Tylenchina</taxon>
        <taxon>Tylenchomorpha</taxon>
        <taxon>Tylenchoidea</taxon>
        <taxon>Meloidogynidae</taxon>
        <taxon>Meloidogyninae</taxon>
        <taxon>Meloidogyne</taxon>
        <taxon>Meloidogyne incognita group</taxon>
    </lineage>
</organism>
<keyword evidence="1" id="KW-1185">Reference proteome</keyword>
<protein>
    <submittedName>
        <fullName evidence="2">BUB1 N-terminal domain-containing protein</fullName>
    </submittedName>
</protein>
<evidence type="ECO:0000313" key="1">
    <source>
        <dbReference type="Proteomes" id="UP000887563"/>
    </source>
</evidence>
<evidence type="ECO:0000313" key="2">
    <source>
        <dbReference type="WBParaSite" id="Minc3s04094g35461"/>
    </source>
</evidence>
<dbReference type="Proteomes" id="UP000887563">
    <property type="component" value="Unplaced"/>
</dbReference>
<dbReference type="Gene3D" id="1.25.40.430">
    <property type="match status" value="1"/>
</dbReference>